<evidence type="ECO:0000313" key="6">
    <source>
        <dbReference type="EMBL" id="KAK4547180.1"/>
    </source>
</evidence>
<dbReference type="GO" id="GO:0016846">
    <property type="term" value="F:carbon-sulfur lyase activity"/>
    <property type="evidence" value="ECO:0007669"/>
    <property type="project" value="InterPro"/>
</dbReference>
<comment type="caution">
    <text evidence="6">The sequence shown here is derived from an EMBL/GenBank/DDBJ whole genome shotgun (WGS) entry which is preliminary data.</text>
</comment>
<keyword evidence="2" id="KW-0479">Metal-binding</keyword>
<evidence type="ECO:0000259" key="5">
    <source>
        <dbReference type="PROSITE" id="PS51891"/>
    </source>
</evidence>
<dbReference type="SUPFAM" id="SSF51316">
    <property type="entry name" value="Mss4-like"/>
    <property type="match status" value="1"/>
</dbReference>
<comment type="similarity">
    <text evidence="1">Belongs to the Gfa family.</text>
</comment>
<dbReference type="AlphaFoldDB" id="A0AAV9JP79"/>
<evidence type="ECO:0000256" key="3">
    <source>
        <dbReference type="ARBA" id="ARBA00022833"/>
    </source>
</evidence>
<protein>
    <recommendedName>
        <fullName evidence="5">CENP-V/GFA domain-containing protein</fullName>
    </recommendedName>
</protein>
<gene>
    <name evidence="6" type="ORF">LTR36_001401</name>
</gene>
<accession>A0AAV9JP79</accession>
<evidence type="ECO:0000256" key="1">
    <source>
        <dbReference type="ARBA" id="ARBA00005495"/>
    </source>
</evidence>
<dbReference type="InterPro" id="IPR011057">
    <property type="entry name" value="Mss4-like_sf"/>
</dbReference>
<dbReference type="Proteomes" id="UP001324427">
    <property type="component" value="Unassembled WGS sequence"/>
</dbReference>
<sequence>MTKSNDSVFRYGNGGWSTKDRATATCFCGAVQLSFPTEGEDLVATFACHCTDERKITGTMLATNFIVDDSALKHERGEERLTRFAQSKTIQSGRTMANSFCSNCGSLMYRRSSGFPGKSILRLGTVDDFTLHETKLKPQIEQFISERVSWLEPAKGIAQDEGSFFDPRKPEFGGNGV</sequence>
<keyword evidence="7" id="KW-1185">Reference proteome</keyword>
<evidence type="ECO:0000256" key="2">
    <source>
        <dbReference type="ARBA" id="ARBA00022723"/>
    </source>
</evidence>
<dbReference type="Pfam" id="PF04828">
    <property type="entry name" value="GFA"/>
    <property type="match status" value="1"/>
</dbReference>
<evidence type="ECO:0000313" key="7">
    <source>
        <dbReference type="Proteomes" id="UP001324427"/>
    </source>
</evidence>
<name>A0AAV9JP79_9PEZI</name>
<dbReference type="PANTHER" id="PTHR33337:SF8">
    <property type="entry name" value="CENP-V_GFA DOMAIN-CONTAINING PROTEIN"/>
    <property type="match status" value="1"/>
</dbReference>
<keyword evidence="3" id="KW-0862">Zinc</keyword>
<keyword evidence="4" id="KW-0456">Lyase</keyword>
<dbReference type="InterPro" id="IPR006913">
    <property type="entry name" value="CENP-V/GFA"/>
</dbReference>
<organism evidence="6 7">
    <name type="scientific">Oleoguttula mirabilis</name>
    <dbReference type="NCBI Taxonomy" id="1507867"/>
    <lineage>
        <taxon>Eukaryota</taxon>
        <taxon>Fungi</taxon>
        <taxon>Dikarya</taxon>
        <taxon>Ascomycota</taxon>
        <taxon>Pezizomycotina</taxon>
        <taxon>Dothideomycetes</taxon>
        <taxon>Dothideomycetidae</taxon>
        <taxon>Mycosphaerellales</taxon>
        <taxon>Teratosphaeriaceae</taxon>
        <taxon>Oleoguttula</taxon>
    </lineage>
</organism>
<dbReference type="PANTHER" id="PTHR33337">
    <property type="entry name" value="GFA DOMAIN-CONTAINING PROTEIN"/>
    <property type="match status" value="1"/>
</dbReference>
<dbReference type="PROSITE" id="PS51891">
    <property type="entry name" value="CENP_V_GFA"/>
    <property type="match status" value="1"/>
</dbReference>
<feature type="domain" description="CENP-V/GFA" evidence="5">
    <location>
        <begin position="22"/>
        <end position="140"/>
    </location>
</feature>
<dbReference type="GO" id="GO:0046872">
    <property type="term" value="F:metal ion binding"/>
    <property type="evidence" value="ECO:0007669"/>
    <property type="project" value="UniProtKB-KW"/>
</dbReference>
<proteinExistence type="inferred from homology"/>
<dbReference type="EMBL" id="JAVFHQ010000012">
    <property type="protein sequence ID" value="KAK4547180.1"/>
    <property type="molecule type" value="Genomic_DNA"/>
</dbReference>
<evidence type="ECO:0000256" key="4">
    <source>
        <dbReference type="ARBA" id="ARBA00023239"/>
    </source>
</evidence>
<reference evidence="6 7" key="1">
    <citation type="submission" date="2021-11" db="EMBL/GenBank/DDBJ databases">
        <title>Black yeast isolated from Biological Soil Crust.</title>
        <authorList>
            <person name="Kurbessoian T."/>
        </authorList>
    </citation>
    <scope>NUCLEOTIDE SEQUENCE [LARGE SCALE GENOMIC DNA]</scope>
    <source>
        <strain evidence="6 7">CCFEE 5522</strain>
    </source>
</reference>
<dbReference type="Gene3D" id="3.90.1590.10">
    <property type="entry name" value="glutathione-dependent formaldehyde- activating enzyme (gfa)"/>
    <property type="match status" value="1"/>
</dbReference>